<feature type="domain" description="DUF306" evidence="2">
    <location>
        <begin position="45"/>
        <end position="150"/>
    </location>
</feature>
<protein>
    <submittedName>
        <fullName evidence="3">META domain-containing protein</fullName>
    </submittedName>
</protein>
<evidence type="ECO:0000259" key="2">
    <source>
        <dbReference type="Pfam" id="PF03724"/>
    </source>
</evidence>
<organism evidence="3 4">
    <name type="scientific">Capnocytophaga gingivalis</name>
    <dbReference type="NCBI Taxonomy" id="1017"/>
    <lineage>
        <taxon>Bacteria</taxon>
        <taxon>Pseudomonadati</taxon>
        <taxon>Bacteroidota</taxon>
        <taxon>Flavobacteriia</taxon>
        <taxon>Flavobacteriales</taxon>
        <taxon>Flavobacteriaceae</taxon>
        <taxon>Capnocytophaga</taxon>
    </lineage>
</organism>
<feature type="signal peptide" evidence="1">
    <location>
        <begin position="1"/>
        <end position="20"/>
    </location>
</feature>
<evidence type="ECO:0000313" key="4">
    <source>
        <dbReference type="Proteomes" id="UP000217250"/>
    </source>
</evidence>
<dbReference type="PANTHER" id="PTHR35535:SF1">
    <property type="entry name" value="HEAT SHOCK PROTEIN HSLJ"/>
    <property type="match status" value="1"/>
</dbReference>
<name>A0A250FTD7_9FLAO</name>
<evidence type="ECO:0000256" key="1">
    <source>
        <dbReference type="SAM" id="SignalP"/>
    </source>
</evidence>
<dbReference type="AlphaFoldDB" id="A0A250FTD7"/>
<keyword evidence="1" id="KW-0732">Signal</keyword>
<dbReference type="InterPro" id="IPR038670">
    <property type="entry name" value="HslJ-like_sf"/>
</dbReference>
<evidence type="ECO:0000313" key="3">
    <source>
        <dbReference type="EMBL" id="ATA87665.1"/>
    </source>
</evidence>
<dbReference type="PANTHER" id="PTHR35535">
    <property type="entry name" value="HEAT SHOCK PROTEIN HSLJ"/>
    <property type="match status" value="1"/>
</dbReference>
<dbReference type="Gene3D" id="2.40.128.270">
    <property type="match status" value="1"/>
</dbReference>
<sequence>MNKIKLTLFVLSAIFMQSCANQSTAKKEEATPQAETTTNKLPNPQLEGQWTILHIKGVKLVKNTHSIYMKVDLQKKTISGSDSCNNYTGMITTVTDSELVFSPVASTLRLCPEVEYDGAFHTALQETVSYKIEQDNLHLFNKEGEEVLTFLKKNEK</sequence>
<dbReference type="KEGG" id="cgh:CGC50_11220"/>
<dbReference type="InterPro" id="IPR005184">
    <property type="entry name" value="DUF306_Meta_HslJ"/>
</dbReference>
<accession>A0A250FTD7</accession>
<gene>
    <name evidence="3" type="ORF">CGC50_11220</name>
</gene>
<reference evidence="4" key="1">
    <citation type="submission" date="2017-06" db="EMBL/GenBank/DDBJ databases">
        <title>Capnocytophaga spp. assemblies.</title>
        <authorList>
            <person name="Gulvik C.A."/>
        </authorList>
    </citation>
    <scope>NUCLEOTIDE SEQUENCE [LARGE SCALE GENOMIC DNA]</scope>
    <source>
        <strain evidence="4">H1496</strain>
    </source>
</reference>
<dbReference type="PROSITE" id="PS51257">
    <property type="entry name" value="PROKAR_LIPOPROTEIN"/>
    <property type="match status" value="1"/>
</dbReference>
<feature type="chain" id="PRO_5012242025" evidence="1">
    <location>
        <begin position="21"/>
        <end position="156"/>
    </location>
</feature>
<dbReference type="Proteomes" id="UP000217250">
    <property type="component" value="Chromosome"/>
</dbReference>
<dbReference type="InterPro" id="IPR053147">
    <property type="entry name" value="Hsp_HslJ-like"/>
</dbReference>
<dbReference type="EMBL" id="CP022386">
    <property type="protein sequence ID" value="ATA87665.1"/>
    <property type="molecule type" value="Genomic_DNA"/>
</dbReference>
<dbReference type="Pfam" id="PF03724">
    <property type="entry name" value="META"/>
    <property type="match status" value="1"/>
</dbReference>
<dbReference type="RefSeq" id="WP_002666146.1">
    <property type="nucleotide sequence ID" value="NZ_CALAHR010000036.1"/>
</dbReference>
<dbReference type="OrthoDB" id="1149604at2"/>
<dbReference type="GeneID" id="84809117"/>
<proteinExistence type="predicted"/>